<dbReference type="EMBL" id="CAFBQA010000095">
    <property type="protein sequence ID" value="CAB5041729.1"/>
    <property type="molecule type" value="Genomic_DNA"/>
</dbReference>
<comment type="similarity">
    <text evidence="1">Belongs to the short-chain dehydrogenases/reductases (SDR) family.</text>
</comment>
<sequence length="259" mass="27408">MTESTIQSHRLEGKVAIITGASRGIGLAIAQRFVAEGARIIITARKVEPLMKAAEQFPKGTVLAIAGKADDPVHRQEVLDRVAQEFGKLDILINNAGINPVYGQTIDVDLDAARKIIEVNVIGTLSWIQAAYHDERLGFSKSGNVVNISSSTGDMPLPGIGFYGVSKAAISHLTRTLAVELGPNLRVNAIAPAVIATDFSKALYEGNEEAVISRYPMKRLGLSEDVASLVAFLASSDSSWITGQVMTLDGGLLIAGGLA</sequence>
<evidence type="ECO:0000313" key="5">
    <source>
        <dbReference type="EMBL" id="CAB5041729.1"/>
    </source>
</evidence>
<dbReference type="PRINTS" id="PR00080">
    <property type="entry name" value="SDRFAMILY"/>
</dbReference>
<proteinExistence type="inferred from homology"/>
<protein>
    <submittedName>
        <fullName evidence="6">Unannotated protein</fullName>
    </submittedName>
</protein>
<dbReference type="EMBL" id="CAEZZQ010000077">
    <property type="protein sequence ID" value="CAB4780406.1"/>
    <property type="molecule type" value="Genomic_DNA"/>
</dbReference>
<dbReference type="PANTHER" id="PTHR43943">
    <property type="entry name" value="DEHYDROGENASE/REDUCTASE (SDR FAMILY) MEMBER 4"/>
    <property type="match status" value="1"/>
</dbReference>
<dbReference type="PANTHER" id="PTHR43943:SF2">
    <property type="entry name" value="DEHYDROGENASE_REDUCTASE 4"/>
    <property type="match status" value="1"/>
</dbReference>
<dbReference type="InterPro" id="IPR002347">
    <property type="entry name" value="SDR_fam"/>
</dbReference>
<dbReference type="AlphaFoldDB" id="A0A6J7TEF7"/>
<organism evidence="6">
    <name type="scientific">freshwater metagenome</name>
    <dbReference type="NCBI Taxonomy" id="449393"/>
    <lineage>
        <taxon>unclassified sequences</taxon>
        <taxon>metagenomes</taxon>
        <taxon>ecological metagenomes</taxon>
    </lineage>
</organism>
<dbReference type="Gene3D" id="3.40.50.720">
    <property type="entry name" value="NAD(P)-binding Rossmann-like Domain"/>
    <property type="match status" value="1"/>
</dbReference>
<dbReference type="InterPro" id="IPR036291">
    <property type="entry name" value="NAD(P)-bd_dom_sf"/>
</dbReference>
<dbReference type="NCBIfam" id="NF005559">
    <property type="entry name" value="PRK07231.1"/>
    <property type="match status" value="1"/>
</dbReference>
<dbReference type="EMBL" id="CAFBMD010000172">
    <property type="protein sequence ID" value="CAB4909352.1"/>
    <property type="molecule type" value="Genomic_DNA"/>
</dbReference>
<dbReference type="PRINTS" id="PR00081">
    <property type="entry name" value="GDHRDH"/>
</dbReference>
<evidence type="ECO:0000313" key="2">
    <source>
        <dbReference type="EMBL" id="CAB4717858.1"/>
    </source>
</evidence>
<dbReference type="CDD" id="cd05233">
    <property type="entry name" value="SDR_c"/>
    <property type="match status" value="1"/>
</dbReference>
<dbReference type="Pfam" id="PF13561">
    <property type="entry name" value="adh_short_C2"/>
    <property type="match status" value="1"/>
</dbReference>
<evidence type="ECO:0000256" key="1">
    <source>
        <dbReference type="ARBA" id="ARBA00006484"/>
    </source>
</evidence>
<gene>
    <name evidence="2" type="ORF">UFOPK2593_01510</name>
    <name evidence="3" type="ORF">UFOPK2894_01170</name>
    <name evidence="4" type="ORF">UFOPK3492_01402</name>
    <name evidence="5" type="ORF">UFOPK4234_01343</name>
    <name evidence="6" type="ORF">UFOPK4295_00996</name>
</gene>
<dbReference type="InterPro" id="IPR020904">
    <property type="entry name" value="Sc_DH/Rdtase_CS"/>
</dbReference>
<evidence type="ECO:0000313" key="6">
    <source>
        <dbReference type="EMBL" id="CAB5051276.1"/>
    </source>
</evidence>
<name>A0A6J7TEF7_9ZZZZ</name>
<evidence type="ECO:0000313" key="4">
    <source>
        <dbReference type="EMBL" id="CAB4909352.1"/>
    </source>
</evidence>
<dbReference type="EMBL" id="CAEZXW010000154">
    <property type="protein sequence ID" value="CAB4717858.1"/>
    <property type="molecule type" value="Genomic_DNA"/>
</dbReference>
<reference evidence="6" key="1">
    <citation type="submission" date="2020-05" db="EMBL/GenBank/DDBJ databases">
        <authorList>
            <person name="Chiriac C."/>
            <person name="Salcher M."/>
            <person name="Ghai R."/>
            <person name="Kavagutti S V."/>
        </authorList>
    </citation>
    <scope>NUCLEOTIDE SEQUENCE</scope>
</reference>
<dbReference type="EMBL" id="CAFBQF010000050">
    <property type="protein sequence ID" value="CAB5051276.1"/>
    <property type="molecule type" value="Genomic_DNA"/>
</dbReference>
<accession>A0A6J7TEF7</accession>
<dbReference type="SUPFAM" id="SSF51735">
    <property type="entry name" value="NAD(P)-binding Rossmann-fold domains"/>
    <property type="match status" value="1"/>
</dbReference>
<evidence type="ECO:0000313" key="3">
    <source>
        <dbReference type="EMBL" id="CAB4780406.1"/>
    </source>
</evidence>
<dbReference type="PROSITE" id="PS00061">
    <property type="entry name" value="ADH_SHORT"/>
    <property type="match status" value="1"/>
</dbReference>
<dbReference type="FunFam" id="3.40.50.720:FF:000084">
    <property type="entry name" value="Short-chain dehydrogenase reductase"/>
    <property type="match status" value="1"/>
</dbReference>